<comment type="function">
    <text evidence="10">Catalyzes the folate-dependent formation of 5-methyl-uridine at position 54 (M-5-U54) in all tRNAs.</text>
</comment>
<evidence type="ECO:0000256" key="8">
    <source>
        <dbReference type="ARBA" id="ARBA00022857"/>
    </source>
</evidence>
<keyword evidence="9 10" id="KW-0520">NAD</keyword>
<dbReference type="PANTHER" id="PTHR11806">
    <property type="entry name" value="GLUCOSE INHIBITED DIVISION PROTEIN A"/>
    <property type="match status" value="1"/>
</dbReference>
<keyword evidence="2 10" id="KW-0963">Cytoplasm</keyword>
<comment type="cofactor">
    <cofactor evidence="1 10">
        <name>FAD</name>
        <dbReference type="ChEBI" id="CHEBI:57692"/>
    </cofactor>
</comment>
<dbReference type="FunFam" id="3.50.50.60:FF:000040">
    <property type="entry name" value="Methylenetetrahydrofolate--tRNA-(uracil-5-)-methyltransferase TrmFO"/>
    <property type="match status" value="1"/>
</dbReference>
<evidence type="ECO:0000256" key="4">
    <source>
        <dbReference type="ARBA" id="ARBA00022630"/>
    </source>
</evidence>
<evidence type="ECO:0000259" key="11">
    <source>
        <dbReference type="Pfam" id="PF01134"/>
    </source>
</evidence>
<dbReference type="GO" id="GO:0030488">
    <property type="term" value="P:tRNA methylation"/>
    <property type="evidence" value="ECO:0007669"/>
    <property type="project" value="TreeGrafter"/>
</dbReference>
<dbReference type="PROSITE" id="PS01281">
    <property type="entry name" value="GIDA_2"/>
    <property type="match status" value="1"/>
</dbReference>
<dbReference type="InterPro" id="IPR020595">
    <property type="entry name" value="MnmG-rel_CS"/>
</dbReference>
<evidence type="ECO:0000256" key="6">
    <source>
        <dbReference type="ARBA" id="ARBA00022694"/>
    </source>
</evidence>
<dbReference type="FunFam" id="3.50.50.60:FF:000035">
    <property type="entry name" value="Methylenetetrahydrofolate--tRNA-(uracil-5-)-methyltransferase TrmFO"/>
    <property type="match status" value="1"/>
</dbReference>
<protein>
    <recommendedName>
        <fullName evidence="10">Methylenetetrahydrofolate--tRNA-(uracil-5-)-methyltransferase TrmFO</fullName>
        <ecNumber evidence="10">2.1.1.74</ecNumber>
    </recommendedName>
    <alternativeName>
        <fullName evidence="10">Folate-dependent tRNA (uracil-5-)-methyltransferase</fullName>
    </alternativeName>
    <alternativeName>
        <fullName evidence="10">Folate-dependent tRNA(M-5-U54)-methyltransferase</fullName>
    </alternativeName>
</protein>
<reference evidence="12 13" key="1">
    <citation type="submission" date="2018-08" db="EMBL/GenBank/DDBJ databases">
        <title>A genome reference for cultivated species of the human gut microbiota.</title>
        <authorList>
            <person name="Zou Y."/>
            <person name="Xue W."/>
            <person name="Luo G."/>
        </authorList>
    </citation>
    <scope>NUCLEOTIDE SEQUENCE [LARGE SCALE GENOMIC DNA]</scope>
    <source>
        <strain evidence="12 13">AF27-12</strain>
    </source>
</reference>
<accession>A0A412CHQ8</accession>
<dbReference type="EC" id="2.1.1.74" evidence="10"/>
<dbReference type="InterPro" id="IPR004417">
    <property type="entry name" value="TrmFO"/>
</dbReference>
<dbReference type="InterPro" id="IPR002218">
    <property type="entry name" value="MnmG-rel"/>
</dbReference>
<dbReference type="NCBIfam" id="NF003739">
    <property type="entry name" value="PRK05335.1"/>
    <property type="match status" value="1"/>
</dbReference>
<keyword evidence="6 10" id="KW-0819">tRNA processing</keyword>
<evidence type="ECO:0000256" key="1">
    <source>
        <dbReference type="ARBA" id="ARBA00001974"/>
    </source>
</evidence>
<dbReference type="GO" id="GO:0002098">
    <property type="term" value="P:tRNA wobble uridine modification"/>
    <property type="evidence" value="ECO:0007669"/>
    <property type="project" value="TreeGrafter"/>
</dbReference>
<sequence length="441" mass="49135">MKKVIIVGAGMAGSEAAWQVAQRGIKVDLYEMRPEKSTPAHKTEKFAELVCSNSLRGAGLENAVGLLKEEMRQLNSIIMESADINRVPAGGALAVDREGFSQYITDKVKNHPNVTVINKEIETIPQEDDAITIIASGPLTSEVLAKSIGELTGQDYFYFYDAAAPLISKESIDMSKAYRASRYGKGTADYINCPMDKEEYEKFWQELTTAELAPIKEFEKAKFFEGCMPVEEMARRGIDTLLYGPLKPVGLEDPKTGKRPYAVVQLRQDNAADSLYNIVGFQTHLKWPEQKRVFGLIPGLENAEFVRYGVMHRNTFINSPELLRPTLQYKDRDDLLFAGQMTGVEGYIESAASGLVAGVNAAYLAKGENPVIFPEQTAHGSMCKYITSAVAKHFQPMNANFGLMPPLEERIRDKKLKKQKIAERALEFLAKFKIDVLKLSK</sequence>
<keyword evidence="8 10" id="KW-0521">NADP</keyword>
<dbReference type="NCBIfam" id="TIGR00137">
    <property type="entry name" value="gid_trmFO"/>
    <property type="match status" value="1"/>
</dbReference>
<comment type="subcellular location">
    <subcellularLocation>
        <location evidence="10">Cytoplasm</location>
    </subcellularLocation>
</comment>
<dbReference type="InterPro" id="IPR040131">
    <property type="entry name" value="MnmG_N"/>
</dbReference>
<dbReference type="AlphaFoldDB" id="A0A412CHQ8"/>
<dbReference type="Pfam" id="PF01134">
    <property type="entry name" value="GIDA"/>
    <property type="match status" value="1"/>
</dbReference>
<comment type="catalytic activity">
    <reaction evidence="10">
        <text>uridine(54) in tRNA + (6R)-5,10-methylene-5,6,7,8-tetrahydrofolate + NADPH + H(+) = 5-methyluridine(54) in tRNA + (6S)-5,6,7,8-tetrahydrofolate + NADP(+)</text>
        <dbReference type="Rhea" id="RHEA:62372"/>
        <dbReference type="Rhea" id="RHEA-COMP:10167"/>
        <dbReference type="Rhea" id="RHEA-COMP:10193"/>
        <dbReference type="ChEBI" id="CHEBI:15378"/>
        <dbReference type="ChEBI" id="CHEBI:15636"/>
        <dbReference type="ChEBI" id="CHEBI:57453"/>
        <dbReference type="ChEBI" id="CHEBI:57783"/>
        <dbReference type="ChEBI" id="CHEBI:58349"/>
        <dbReference type="ChEBI" id="CHEBI:65315"/>
        <dbReference type="ChEBI" id="CHEBI:74447"/>
        <dbReference type="EC" id="2.1.1.74"/>
    </reaction>
</comment>
<dbReference type="EMBL" id="QRTP01000001">
    <property type="protein sequence ID" value="RGQ87152.1"/>
    <property type="molecule type" value="Genomic_DNA"/>
</dbReference>
<dbReference type="GO" id="GO:0050660">
    <property type="term" value="F:flavin adenine dinucleotide binding"/>
    <property type="evidence" value="ECO:0007669"/>
    <property type="project" value="UniProtKB-UniRule"/>
</dbReference>
<dbReference type="RefSeq" id="WP_008538385.1">
    <property type="nucleotide sequence ID" value="NZ_NAKQ01000010.1"/>
</dbReference>
<evidence type="ECO:0000256" key="5">
    <source>
        <dbReference type="ARBA" id="ARBA00022679"/>
    </source>
</evidence>
<dbReference type="SUPFAM" id="SSF51905">
    <property type="entry name" value="FAD/NAD(P)-binding domain"/>
    <property type="match status" value="1"/>
</dbReference>
<name>A0A412CHQ8_9FIRM</name>
<dbReference type="Gene3D" id="3.50.50.60">
    <property type="entry name" value="FAD/NAD(P)-binding domain"/>
    <property type="match status" value="2"/>
</dbReference>
<dbReference type="HAMAP" id="MF_01037">
    <property type="entry name" value="TrmFO"/>
    <property type="match status" value="1"/>
</dbReference>
<evidence type="ECO:0000256" key="2">
    <source>
        <dbReference type="ARBA" id="ARBA00022490"/>
    </source>
</evidence>
<keyword evidence="5 10" id="KW-0808">Transferase</keyword>
<comment type="caution">
    <text evidence="12">The sequence shown here is derived from an EMBL/GenBank/DDBJ whole genome shotgun (WGS) entry which is preliminary data.</text>
</comment>
<evidence type="ECO:0000313" key="12">
    <source>
        <dbReference type="EMBL" id="RGQ87152.1"/>
    </source>
</evidence>
<feature type="binding site" evidence="10">
    <location>
        <begin position="8"/>
        <end position="13"/>
    </location>
    <ligand>
        <name>FAD</name>
        <dbReference type="ChEBI" id="CHEBI:57692"/>
    </ligand>
</feature>
<evidence type="ECO:0000313" key="13">
    <source>
        <dbReference type="Proteomes" id="UP000286147"/>
    </source>
</evidence>
<evidence type="ECO:0000256" key="3">
    <source>
        <dbReference type="ARBA" id="ARBA00022603"/>
    </source>
</evidence>
<dbReference type="GO" id="GO:0005829">
    <property type="term" value="C:cytosol"/>
    <property type="evidence" value="ECO:0007669"/>
    <property type="project" value="TreeGrafter"/>
</dbReference>
<evidence type="ECO:0000256" key="7">
    <source>
        <dbReference type="ARBA" id="ARBA00022827"/>
    </source>
</evidence>
<dbReference type="InterPro" id="IPR036188">
    <property type="entry name" value="FAD/NAD-bd_sf"/>
</dbReference>
<dbReference type="GO" id="GO:0047151">
    <property type="term" value="F:tRNA (uracil(54)-C5)-methyltransferase activity, 5,10-methylenetetrahydrofolate-dependent"/>
    <property type="evidence" value="ECO:0007669"/>
    <property type="project" value="UniProtKB-UniRule"/>
</dbReference>
<gene>
    <name evidence="10 12" type="primary">trmFO</name>
    <name evidence="12" type="ORF">DWY77_00865</name>
</gene>
<evidence type="ECO:0000256" key="10">
    <source>
        <dbReference type="HAMAP-Rule" id="MF_01037"/>
    </source>
</evidence>
<keyword evidence="7 10" id="KW-0274">FAD</keyword>
<proteinExistence type="inferred from homology"/>
<dbReference type="Proteomes" id="UP000286147">
    <property type="component" value="Unassembled WGS sequence"/>
</dbReference>
<organism evidence="12 13">
    <name type="scientific">Megamonas rupellensis</name>
    <dbReference type="NCBI Taxonomy" id="491921"/>
    <lineage>
        <taxon>Bacteria</taxon>
        <taxon>Bacillati</taxon>
        <taxon>Bacillota</taxon>
        <taxon>Negativicutes</taxon>
        <taxon>Selenomonadales</taxon>
        <taxon>Selenomonadaceae</taxon>
        <taxon>Megamonas</taxon>
    </lineage>
</organism>
<evidence type="ECO:0000256" key="9">
    <source>
        <dbReference type="ARBA" id="ARBA00023027"/>
    </source>
</evidence>
<comment type="catalytic activity">
    <reaction evidence="10">
        <text>uridine(54) in tRNA + (6R)-5,10-methylene-5,6,7,8-tetrahydrofolate + NADH + H(+) = 5-methyluridine(54) in tRNA + (6S)-5,6,7,8-tetrahydrofolate + NAD(+)</text>
        <dbReference type="Rhea" id="RHEA:16873"/>
        <dbReference type="Rhea" id="RHEA-COMP:10167"/>
        <dbReference type="Rhea" id="RHEA-COMP:10193"/>
        <dbReference type="ChEBI" id="CHEBI:15378"/>
        <dbReference type="ChEBI" id="CHEBI:15636"/>
        <dbReference type="ChEBI" id="CHEBI:57453"/>
        <dbReference type="ChEBI" id="CHEBI:57540"/>
        <dbReference type="ChEBI" id="CHEBI:57945"/>
        <dbReference type="ChEBI" id="CHEBI:65315"/>
        <dbReference type="ChEBI" id="CHEBI:74447"/>
        <dbReference type="EC" id="2.1.1.74"/>
    </reaction>
</comment>
<dbReference type="PANTHER" id="PTHR11806:SF2">
    <property type="entry name" value="METHYLENETETRAHYDROFOLATE--TRNA-(URACIL-5-)-METHYLTRANSFERASE TRMFO"/>
    <property type="match status" value="1"/>
</dbReference>
<keyword evidence="4 10" id="KW-0285">Flavoprotein</keyword>
<keyword evidence="3 10" id="KW-0489">Methyltransferase</keyword>
<comment type="similarity">
    <text evidence="10">Belongs to the MnmG family. TrmFO subfamily.</text>
</comment>
<dbReference type="GeneID" id="62778202"/>
<feature type="domain" description="MnmG N-terminal" evidence="11">
    <location>
        <begin position="3"/>
        <end position="368"/>
    </location>
</feature>